<protein>
    <submittedName>
        <fullName evidence="3">Uncharacterized protein</fullName>
    </submittedName>
</protein>
<proteinExistence type="predicted"/>
<feature type="compositionally biased region" description="Acidic residues" evidence="1">
    <location>
        <begin position="66"/>
        <end position="77"/>
    </location>
</feature>
<evidence type="ECO:0000313" key="3">
    <source>
        <dbReference type="EMBL" id="MDA1360113.1"/>
    </source>
</evidence>
<feature type="transmembrane region" description="Helical" evidence="2">
    <location>
        <begin position="100"/>
        <end position="121"/>
    </location>
</feature>
<feature type="region of interest" description="Disordered" evidence="1">
    <location>
        <begin position="51"/>
        <end position="78"/>
    </location>
</feature>
<feature type="transmembrane region" description="Helical" evidence="2">
    <location>
        <begin position="128"/>
        <end position="155"/>
    </location>
</feature>
<evidence type="ECO:0000313" key="4">
    <source>
        <dbReference type="Proteomes" id="UP001146067"/>
    </source>
</evidence>
<keyword evidence="2" id="KW-1133">Transmembrane helix</keyword>
<evidence type="ECO:0000256" key="2">
    <source>
        <dbReference type="SAM" id="Phobius"/>
    </source>
</evidence>
<keyword evidence="2" id="KW-0472">Membrane</keyword>
<keyword evidence="4" id="KW-1185">Reference proteome</keyword>
<organism evidence="3 4">
    <name type="scientific">Glycomyces luteolus</name>
    <dbReference type="NCBI Taxonomy" id="2670330"/>
    <lineage>
        <taxon>Bacteria</taxon>
        <taxon>Bacillati</taxon>
        <taxon>Actinomycetota</taxon>
        <taxon>Actinomycetes</taxon>
        <taxon>Glycomycetales</taxon>
        <taxon>Glycomycetaceae</taxon>
        <taxon>Glycomyces</taxon>
    </lineage>
</organism>
<dbReference type="AlphaFoldDB" id="A0A9X3PAR9"/>
<dbReference type="Proteomes" id="UP001146067">
    <property type="component" value="Unassembled WGS sequence"/>
</dbReference>
<gene>
    <name evidence="3" type="ORF">O1R50_10780</name>
</gene>
<reference evidence="3" key="1">
    <citation type="submission" date="2022-12" db="EMBL/GenBank/DDBJ databases">
        <title>Gycomyces niveus sp.nov.,a novel actinomycete isolated from soil in Shouguan.</title>
        <authorList>
            <person name="Yang X."/>
        </authorList>
    </citation>
    <scope>NUCLEOTIDE SEQUENCE</scope>
    <source>
        <strain evidence="3">NEAU-A15</strain>
    </source>
</reference>
<feature type="compositionally biased region" description="Polar residues" evidence="1">
    <location>
        <begin position="51"/>
        <end position="64"/>
    </location>
</feature>
<keyword evidence="2" id="KW-0812">Transmembrane</keyword>
<dbReference type="RefSeq" id="WP_270110028.1">
    <property type="nucleotide sequence ID" value="NZ_JAPZVP010000007.1"/>
</dbReference>
<feature type="transmembrane region" description="Helical" evidence="2">
    <location>
        <begin position="161"/>
        <end position="179"/>
    </location>
</feature>
<dbReference type="EMBL" id="JAPZVP010000007">
    <property type="protein sequence ID" value="MDA1360113.1"/>
    <property type="molecule type" value="Genomic_DNA"/>
</dbReference>
<feature type="transmembrane region" description="Helical" evidence="2">
    <location>
        <begin position="7"/>
        <end position="26"/>
    </location>
</feature>
<accession>A0A9X3PAR9</accession>
<evidence type="ECO:0000256" key="1">
    <source>
        <dbReference type="SAM" id="MobiDB-lite"/>
    </source>
</evidence>
<comment type="caution">
    <text evidence="3">The sequence shown here is derived from an EMBL/GenBank/DDBJ whole genome shotgun (WGS) entry which is preliminary data.</text>
</comment>
<sequence>MSTFVKGLAWTVAFLSGVATIFALFGGQQWLEQQGWTLAPSTDPDINAVEQTTEATSDTSQATEIESAEQESTDDNDTAQAPEFTFASLRAWSDEVFANLLWGIAAVGCSMLVAGSAGALVSAAQIPISYFVAFLQWVLAIACVAAVILMGFLLHGADPGYLVWFCVLTGISAPLGFMVHDIAEYG</sequence>
<name>A0A9X3PAR9_9ACTN</name>